<comment type="caution">
    <text evidence="3">The sequence shown here is derived from an EMBL/GenBank/DDBJ whole genome shotgun (WGS) entry which is preliminary data.</text>
</comment>
<dbReference type="InterPro" id="IPR008979">
    <property type="entry name" value="Galactose-bd-like_sf"/>
</dbReference>
<protein>
    <recommendedName>
        <fullName evidence="2">F5/8 type C domain-containing protein</fullName>
    </recommendedName>
</protein>
<dbReference type="SUPFAM" id="SSF49785">
    <property type="entry name" value="Galactose-binding domain-like"/>
    <property type="match status" value="1"/>
</dbReference>
<keyword evidence="1" id="KW-0732">Signal</keyword>
<evidence type="ECO:0000313" key="3">
    <source>
        <dbReference type="EMBL" id="GID10387.1"/>
    </source>
</evidence>
<feature type="domain" description="F5/8 type C" evidence="2">
    <location>
        <begin position="48"/>
        <end position="196"/>
    </location>
</feature>
<dbReference type="InterPro" id="IPR032329">
    <property type="entry name" value="DUF4855"/>
</dbReference>
<gene>
    <name evidence="3" type="ORF">Aru02nite_12760</name>
</gene>
<evidence type="ECO:0000259" key="2">
    <source>
        <dbReference type="PROSITE" id="PS50022"/>
    </source>
</evidence>
<dbReference type="Pfam" id="PF00754">
    <property type="entry name" value="F5_F8_type_C"/>
    <property type="match status" value="1"/>
</dbReference>
<name>A0A8J3NB85_9ACTN</name>
<reference evidence="3" key="1">
    <citation type="submission" date="2021-01" db="EMBL/GenBank/DDBJ databases">
        <title>Whole genome shotgun sequence of Actinocatenispora rupis NBRC 107355.</title>
        <authorList>
            <person name="Komaki H."/>
            <person name="Tamura T."/>
        </authorList>
    </citation>
    <scope>NUCLEOTIDE SEQUENCE</scope>
    <source>
        <strain evidence="3">NBRC 107355</strain>
    </source>
</reference>
<dbReference type="PROSITE" id="PS51318">
    <property type="entry name" value="TAT"/>
    <property type="match status" value="1"/>
</dbReference>
<dbReference type="InterPro" id="IPR006311">
    <property type="entry name" value="TAT_signal"/>
</dbReference>
<evidence type="ECO:0000313" key="4">
    <source>
        <dbReference type="Proteomes" id="UP000612808"/>
    </source>
</evidence>
<proteinExistence type="predicted"/>
<dbReference type="RefSeq" id="WP_203655616.1">
    <property type="nucleotide sequence ID" value="NZ_BAAAZM010000003.1"/>
</dbReference>
<dbReference type="EMBL" id="BOMB01000007">
    <property type="protein sequence ID" value="GID10387.1"/>
    <property type="molecule type" value="Genomic_DNA"/>
</dbReference>
<feature type="signal peptide" evidence="1">
    <location>
        <begin position="1"/>
        <end position="31"/>
    </location>
</feature>
<organism evidence="3 4">
    <name type="scientific">Actinocatenispora rupis</name>
    <dbReference type="NCBI Taxonomy" id="519421"/>
    <lineage>
        <taxon>Bacteria</taxon>
        <taxon>Bacillati</taxon>
        <taxon>Actinomycetota</taxon>
        <taxon>Actinomycetes</taxon>
        <taxon>Micromonosporales</taxon>
        <taxon>Micromonosporaceae</taxon>
        <taxon>Actinocatenispora</taxon>
    </lineage>
</organism>
<evidence type="ECO:0000256" key="1">
    <source>
        <dbReference type="SAM" id="SignalP"/>
    </source>
</evidence>
<feature type="chain" id="PRO_5035284268" description="F5/8 type C domain-containing protein" evidence="1">
    <location>
        <begin position="32"/>
        <end position="561"/>
    </location>
</feature>
<keyword evidence="4" id="KW-1185">Reference proteome</keyword>
<dbReference type="Pfam" id="PF16147">
    <property type="entry name" value="DUF4855"/>
    <property type="match status" value="1"/>
</dbReference>
<dbReference type="Gene3D" id="2.60.120.260">
    <property type="entry name" value="Galactose-binding domain-like"/>
    <property type="match status" value="1"/>
</dbReference>
<dbReference type="InterPro" id="IPR000421">
    <property type="entry name" value="FA58C"/>
</dbReference>
<dbReference type="AlphaFoldDB" id="A0A8J3NB85"/>
<dbReference type="PROSITE" id="PS50022">
    <property type="entry name" value="FA58C_3"/>
    <property type="match status" value="1"/>
</dbReference>
<dbReference type="Proteomes" id="UP000612808">
    <property type="component" value="Unassembled WGS sequence"/>
</dbReference>
<accession>A0A8J3NB85</accession>
<sequence length="561" mass="60074">MQRAIRRWTVLAAAAVGTVALVAVTAAPAAAARHGKPHAGYDVAHGKSYTVSVGVPDAERHQTEESAYPDRAKYLTDGALAAGTDFSSPGWVGYLQQVSRTVTLDLGDTKTIDSLSTDWLFYGSAMVWLPGTVRYSLSTDGQTYRVAGEVAGDNTGVTNQHRQVSLSIKPTYARYVRVTFDTNGWTFLDELTVMGTDGVRNGSAAPGGAVDTPVAGCDQTGMSCAGTFLPQGTAQTGGVSDMYLAYTYDTHGSDAAVGTWSADELKPVLTHVNGQGQSDDWMFDTVLFMAGGADYPTKADWDDMLDRVFAPGSDVAALDQAAGTAQATLGDRTVRVVLAIPDPVDSAAAPWGTLDGTTIDLNPERVGQATADANNAKVVDWYVQQATARFNAGPHSHIQLAGFYWMNEAIAPNSSEQVVAQHTAATLHAQGRKFYWIPAYQSPGFQHWREYGFDASMQQPNYFFSDGIPPGDPSRLDGALDLSRWSGQGMEVEGDSAMLTDAGARQKFLEYLSSFQAAGADRGICGWYWGTKSVLAQTVTSTDPDVRDTYDAAYRFISASR</sequence>